<sequence>MEKKAPTLGVGAFRRKPPSAGFATPKSLNGVAAAVSVAAFVVLAAFVAYLFHRRRSRTSGARWRRGKGASPPMHPTVDVEMIVDDVRRSSRTGPGRYLPWPLILIPGFQQRSALSFNNTHGSLFGIALGGLWNKAAPQTMESAADDLAEAAAYDYGLPSGTGPKFHATTASGKSLAMVIKTATVAAPQEEDDQPLLHQQQLQRHTDGFPQHHEHGQPRRGLESSWQPQPELLAGAGGGRGSSSTALLAGGTAGSRGRRHGRSCSTGDALLAASQSRQWLGPDLVSSAATTSTTTPAATTSNGGVGNLAPRIAISAGSTAVLATPSRLKSRSSMSGGARATPSIPLDAAAFAASMSATGSSSGARGAGDWSHGTAIADHGLTEPAALRFLSPSSSGDMQLGAVAAAVGPGDQPGASSGGMLMAVGAGGSGGNSSSTLGAAGGVAEVSRASSSNALGAGSGSAGMLPGRNGSDVDPAVAWYTRALHRQITAAAAAAQAATGAAPKAHLA</sequence>
<accession>A0AAD3DPP9</accession>
<evidence type="ECO:0000256" key="2">
    <source>
        <dbReference type="SAM" id="Phobius"/>
    </source>
</evidence>
<reference evidence="3 4" key="1">
    <citation type="journal article" date="2021" name="Sci. Rep.">
        <title>Genome sequencing of the multicellular alga Astrephomene provides insights into convergent evolution of germ-soma differentiation.</title>
        <authorList>
            <person name="Yamashita S."/>
            <person name="Yamamoto K."/>
            <person name="Matsuzaki R."/>
            <person name="Suzuki S."/>
            <person name="Yamaguchi H."/>
            <person name="Hirooka S."/>
            <person name="Minakuchi Y."/>
            <person name="Miyagishima S."/>
            <person name="Kawachi M."/>
            <person name="Toyoda A."/>
            <person name="Nozaki H."/>
        </authorList>
    </citation>
    <scope>NUCLEOTIDE SEQUENCE [LARGE SCALE GENOMIC DNA]</scope>
    <source>
        <strain evidence="3 4">NIES-4017</strain>
    </source>
</reference>
<keyword evidence="2" id="KW-1133">Transmembrane helix</keyword>
<dbReference type="EMBL" id="BMAR01000010">
    <property type="protein sequence ID" value="GFR45553.1"/>
    <property type="molecule type" value="Genomic_DNA"/>
</dbReference>
<organism evidence="3 4">
    <name type="scientific">Astrephomene gubernaculifera</name>
    <dbReference type="NCBI Taxonomy" id="47775"/>
    <lineage>
        <taxon>Eukaryota</taxon>
        <taxon>Viridiplantae</taxon>
        <taxon>Chlorophyta</taxon>
        <taxon>core chlorophytes</taxon>
        <taxon>Chlorophyceae</taxon>
        <taxon>CS clade</taxon>
        <taxon>Chlamydomonadales</taxon>
        <taxon>Astrephomenaceae</taxon>
        <taxon>Astrephomene</taxon>
    </lineage>
</organism>
<dbReference type="AlphaFoldDB" id="A0AAD3DPP9"/>
<proteinExistence type="predicted"/>
<keyword evidence="2" id="KW-0812">Transmembrane</keyword>
<feature type="region of interest" description="Disordered" evidence="1">
    <location>
        <begin position="207"/>
        <end position="264"/>
    </location>
</feature>
<evidence type="ECO:0000256" key="1">
    <source>
        <dbReference type="SAM" id="MobiDB-lite"/>
    </source>
</evidence>
<protein>
    <submittedName>
        <fullName evidence="3">Uncharacterized protein</fullName>
    </submittedName>
</protein>
<feature type="transmembrane region" description="Helical" evidence="2">
    <location>
        <begin position="31"/>
        <end position="52"/>
    </location>
</feature>
<feature type="compositionally biased region" description="Basic and acidic residues" evidence="1">
    <location>
        <begin position="207"/>
        <end position="221"/>
    </location>
</feature>
<dbReference type="Proteomes" id="UP001054857">
    <property type="component" value="Unassembled WGS sequence"/>
</dbReference>
<keyword evidence="4" id="KW-1185">Reference proteome</keyword>
<comment type="caution">
    <text evidence="3">The sequence shown here is derived from an EMBL/GenBank/DDBJ whole genome shotgun (WGS) entry which is preliminary data.</text>
</comment>
<evidence type="ECO:0000313" key="3">
    <source>
        <dbReference type="EMBL" id="GFR45553.1"/>
    </source>
</evidence>
<name>A0AAD3DPP9_9CHLO</name>
<evidence type="ECO:0000313" key="4">
    <source>
        <dbReference type="Proteomes" id="UP001054857"/>
    </source>
</evidence>
<keyword evidence="2" id="KW-0472">Membrane</keyword>
<gene>
    <name evidence="3" type="ORF">Agub_g6947</name>
</gene>